<evidence type="ECO:0000313" key="2">
    <source>
        <dbReference type="Proteomes" id="UP000326757"/>
    </source>
</evidence>
<reference evidence="1 2" key="1">
    <citation type="submission" date="2019-06" db="EMBL/GenBank/DDBJ databases">
        <title>Genome Sequence of the Brown Rot Fungal Pathogen Monilinia laxa.</title>
        <authorList>
            <person name="De Miccolis Angelini R.M."/>
            <person name="Landi L."/>
            <person name="Abate D."/>
            <person name="Pollastro S."/>
            <person name="Romanazzi G."/>
            <person name="Faretra F."/>
        </authorList>
    </citation>
    <scope>NUCLEOTIDE SEQUENCE [LARGE SCALE GENOMIC DNA]</scope>
    <source>
        <strain evidence="1 2">Mlax316</strain>
    </source>
</reference>
<gene>
    <name evidence="1" type="ORF">EYC80_004418</name>
</gene>
<organism evidence="1 2">
    <name type="scientific">Monilinia laxa</name>
    <name type="common">Brown rot fungus</name>
    <name type="synonym">Sclerotinia laxa</name>
    <dbReference type="NCBI Taxonomy" id="61186"/>
    <lineage>
        <taxon>Eukaryota</taxon>
        <taxon>Fungi</taxon>
        <taxon>Dikarya</taxon>
        <taxon>Ascomycota</taxon>
        <taxon>Pezizomycotina</taxon>
        <taxon>Leotiomycetes</taxon>
        <taxon>Helotiales</taxon>
        <taxon>Sclerotiniaceae</taxon>
        <taxon>Monilinia</taxon>
    </lineage>
</organism>
<proteinExistence type="predicted"/>
<evidence type="ECO:0000313" key="1">
    <source>
        <dbReference type="EMBL" id="KAB8305123.1"/>
    </source>
</evidence>
<dbReference type="EMBL" id="VIGI01000001">
    <property type="protein sequence ID" value="KAB8305123.1"/>
    <property type="molecule type" value="Genomic_DNA"/>
</dbReference>
<protein>
    <submittedName>
        <fullName evidence="1">Uncharacterized protein</fullName>
    </submittedName>
</protein>
<keyword evidence="2" id="KW-1185">Reference proteome</keyword>
<dbReference type="AlphaFoldDB" id="A0A5N6KMT5"/>
<name>A0A5N6KMT5_MONLA</name>
<sequence length="108" mass="12328">MLSNAITSIPYMHASIHPYKYPKSQIPNPKPQTPNPKPISFLLVHLHIRSAPWLTNLPISNCQFINLLSTTTLTQHPLNCNLIHAYMISIHSFLHTTNYPQRKMPSTC</sequence>
<comment type="caution">
    <text evidence="1">The sequence shown here is derived from an EMBL/GenBank/DDBJ whole genome shotgun (WGS) entry which is preliminary data.</text>
</comment>
<accession>A0A5N6KMT5</accession>
<dbReference type="Proteomes" id="UP000326757">
    <property type="component" value="Unassembled WGS sequence"/>
</dbReference>